<feature type="compositionally biased region" description="Basic and acidic residues" evidence="6">
    <location>
        <begin position="370"/>
        <end position="385"/>
    </location>
</feature>
<keyword evidence="10" id="KW-1185">Reference proteome</keyword>
<dbReference type="RefSeq" id="WP_041978616.1">
    <property type="nucleotide sequence ID" value="NZ_CBXV010000008.1"/>
</dbReference>
<dbReference type="InterPro" id="IPR042121">
    <property type="entry name" value="MutL_C_regsub"/>
</dbReference>
<feature type="region of interest" description="Disordered" evidence="6">
    <location>
        <begin position="370"/>
        <end position="395"/>
    </location>
</feature>
<dbReference type="NCBIfam" id="TIGR00585">
    <property type="entry name" value="mutl"/>
    <property type="match status" value="1"/>
</dbReference>
<reference evidence="9 10" key="1">
    <citation type="submission" date="2013-12" db="EMBL/GenBank/DDBJ databases">
        <authorList>
            <person name="Stott M."/>
        </authorList>
    </citation>
    <scope>NUCLEOTIDE SEQUENCE [LARGE SCALE GENOMIC DNA]</scope>
    <source>
        <strain evidence="9 10">K22</strain>
    </source>
</reference>
<dbReference type="Gene3D" id="3.30.1370.100">
    <property type="entry name" value="MutL, C-terminal domain, regulatory subdomain"/>
    <property type="match status" value="1"/>
</dbReference>
<feature type="domain" description="DNA mismatch repair protein S5" evidence="8">
    <location>
        <begin position="209"/>
        <end position="328"/>
    </location>
</feature>
<dbReference type="AlphaFoldDB" id="A0A0B6X484"/>
<dbReference type="SMART" id="SM00853">
    <property type="entry name" value="MutL_C"/>
    <property type="match status" value="1"/>
</dbReference>
<evidence type="ECO:0000259" key="7">
    <source>
        <dbReference type="SMART" id="SM00853"/>
    </source>
</evidence>
<dbReference type="FunFam" id="3.30.565.10:FF:000003">
    <property type="entry name" value="DNA mismatch repair endonuclease MutL"/>
    <property type="match status" value="1"/>
</dbReference>
<evidence type="ECO:0000313" key="9">
    <source>
        <dbReference type="EMBL" id="CDM67045.1"/>
    </source>
</evidence>
<dbReference type="PANTHER" id="PTHR10073:SF12">
    <property type="entry name" value="DNA MISMATCH REPAIR PROTEIN MLH1"/>
    <property type="match status" value="1"/>
</dbReference>
<dbReference type="GO" id="GO:0005524">
    <property type="term" value="F:ATP binding"/>
    <property type="evidence" value="ECO:0007669"/>
    <property type="project" value="InterPro"/>
</dbReference>
<dbReference type="InterPro" id="IPR020667">
    <property type="entry name" value="DNA_mismatch_repair_MutL"/>
</dbReference>
<dbReference type="InterPro" id="IPR014790">
    <property type="entry name" value="MutL_C"/>
</dbReference>
<dbReference type="OrthoDB" id="9763467at2"/>
<gene>
    <name evidence="5" type="primary">mutL</name>
    <name evidence="9" type="ORF">PYK22_03094</name>
</gene>
<evidence type="ECO:0000256" key="6">
    <source>
        <dbReference type="SAM" id="MobiDB-lite"/>
    </source>
</evidence>
<dbReference type="InterPro" id="IPR038973">
    <property type="entry name" value="MutL/Mlh/Pms-like"/>
</dbReference>
<dbReference type="GO" id="GO:0030983">
    <property type="term" value="F:mismatched DNA binding"/>
    <property type="evidence" value="ECO:0007669"/>
    <property type="project" value="InterPro"/>
</dbReference>
<evidence type="ECO:0000256" key="4">
    <source>
        <dbReference type="ARBA" id="ARBA00023204"/>
    </source>
</evidence>
<dbReference type="GO" id="GO:0016887">
    <property type="term" value="F:ATP hydrolysis activity"/>
    <property type="evidence" value="ECO:0007669"/>
    <property type="project" value="InterPro"/>
</dbReference>
<dbReference type="CDD" id="cd16926">
    <property type="entry name" value="HATPase_MutL-MLH-PMS-like"/>
    <property type="match status" value="1"/>
</dbReference>
<dbReference type="SUPFAM" id="SSF55874">
    <property type="entry name" value="ATPase domain of HSP90 chaperone/DNA topoisomerase II/histidine kinase"/>
    <property type="match status" value="1"/>
</dbReference>
<dbReference type="InterPro" id="IPR002099">
    <property type="entry name" value="MutL/Mlh/PMS"/>
</dbReference>
<evidence type="ECO:0000313" key="10">
    <source>
        <dbReference type="Proteomes" id="UP000031518"/>
    </source>
</evidence>
<dbReference type="InterPro" id="IPR013507">
    <property type="entry name" value="DNA_mismatch_S5_2-like"/>
</dbReference>
<keyword evidence="4 5" id="KW-0234">DNA repair</keyword>
<evidence type="ECO:0000259" key="8">
    <source>
        <dbReference type="SMART" id="SM01340"/>
    </source>
</evidence>
<feature type="compositionally biased region" description="Basic and acidic residues" evidence="6">
    <location>
        <begin position="428"/>
        <end position="439"/>
    </location>
</feature>
<dbReference type="Pfam" id="PF08676">
    <property type="entry name" value="MutL_C"/>
    <property type="match status" value="1"/>
</dbReference>
<keyword evidence="3 5" id="KW-0227">DNA damage</keyword>
<dbReference type="InterPro" id="IPR036890">
    <property type="entry name" value="HATPase_C_sf"/>
</dbReference>
<dbReference type="Gene3D" id="3.30.565.10">
    <property type="entry name" value="Histidine kinase-like ATPase, C-terminal domain"/>
    <property type="match status" value="1"/>
</dbReference>
<evidence type="ECO:0000256" key="2">
    <source>
        <dbReference type="ARBA" id="ARBA00021975"/>
    </source>
</evidence>
<protein>
    <recommendedName>
        <fullName evidence="2 5">DNA mismatch repair protein MutL</fullName>
    </recommendedName>
</protein>
<dbReference type="Proteomes" id="UP000031518">
    <property type="component" value="Unassembled WGS sequence"/>
</dbReference>
<comment type="similarity">
    <text evidence="1 5">Belongs to the DNA mismatch repair MutL/HexB family.</text>
</comment>
<evidence type="ECO:0000256" key="1">
    <source>
        <dbReference type="ARBA" id="ARBA00006082"/>
    </source>
</evidence>
<dbReference type="PROSITE" id="PS00058">
    <property type="entry name" value="DNA_MISMATCH_REPAIR_1"/>
    <property type="match status" value="1"/>
</dbReference>
<reference evidence="9 10" key="2">
    <citation type="submission" date="2015-01" db="EMBL/GenBank/DDBJ databases">
        <title>Complete genome sequence of Pyrinomonas methylaliphatogenes type strain K22T.</title>
        <authorList>
            <person name="Lee K.C.Y."/>
            <person name="Power J.F."/>
            <person name="Dunfield P.F."/>
            <person name="Morgan X.C."/>
            <person name="Huttenhower C."/>
            <person name="Stott M.B."/>
        </authorList>
    </citation>
    <scope>NUCLEOTIDE SEQUENCE [LARGE SCALE GENOMIC DNA]</scope>
    <source>
        <strain evidence="9 10">K22</strain>
    </source>
</reference>
<dbReference type="GO" id="GO:0006298">
    <property type="term" value="P:mismatch repair"/>
    <property type="evidence" value="ECO:0007669"/>
    <property type="project" value="UniProtKB-UniRule"/>
</dbReference>
<dbReference type="GO" id="GO:0140664">
    <property type="term" value="F:ATP-dependent DNA damage sensor activity"/>
    <property type="evidence" value="ECO:0007669"/>
    <property type="project" value="InterPro"/>
</dbReference>
<dbReference type="STRING" id="454194.PYK22_03094"/>
<comment type="function">
    <text evidence="5">This protein is involved in the repair of mismatches in DNA. It is required for dam-dependent methyl-directed DNA mismatch repair. May act as a 'molecular matchmaker', a protein that promotes the formation of a stable complex between two or more DNA-binding proteins in an ATP-dependent manner without itself being part of a final effector complex.</text>
</comment>
<dbReference type="Pfam" id="PF13589">
    <property type="entry name" value="HATPase_c_3"/>
    <property type="match status" value="1"/>
</dbReference>
<feature type="domain" description="MutL C-terminal dimerisation" evidence="7">
    <location>
        <begin position="478"/>
        <end position="621"/>
    </location>
</feature>
<organism evidence="9 10">
    <name type="scientific">Pyrinomonas methylaliphatogenes</name>
    <dbReference type="NCBI Taxonomy" id="454194"/>
    <lineage>
        <taxon>Bacteria</taxon>
        <taxon>Pseudomonadati</taxon>
        <taxon>Acidobacteriota</taxon>
        <taxon>Blastocatellia</taxon>
        <taxon>Blastocatellales</taxon>
        <taxon>Pyrinomonadaceae</taxon>
        <taxon>Pyrinomonas</taxon>
    </lineage>
</organism>
<dbReference type="HAMAP" id="MF_00149">
    <property type="entry name" value="DNA_mis_repair"/>
    <property type="match status" value="1"/>
</dbReference>
<dbReference type="EMBL" id="CBXV010000008">
    <property type="protein sequence ID" value="CDM67045.1"/>
    <property type="molecule type" value="Genomic_DNA"/>
</dbReference>
<dbReference type="Pfam" id="PF01119">
    <property type="entry name" value="DNA_mis_repair"/>
    <property type="match status" value="1"/>
</dbReference>
<dbReference type="GO" id="GO:0032300">
    <property type="term" value="C:mismatch repair complex"/>
    <property type="evidence" value="ECO:0007669"/>
    <property type="project" value="InterPro"/>
</dbReference>
<dbReference type="SUPFAM" id="SSF54211">
    <property type="entry name" value="Ribosomal protein S5 domain 2-like"/>
    <property type="match status" value="1"/>
</dbReference>
<dbReference type="PANTHER" id="PTHR10073">
    <property type="entry name" value="DNA MISMATCH REPAIR PROTEIN MLH, PMS, MUTL"/>
    <property type="match status" value="1"/>
</dbReference>
<dbReference type="Gene3D" id="3.30.1540.20">
    <property type="entry name" value="MutL, C-terminal domain, dimerisation subdomain"/>
    <property type="match status" value="1"/>
</dbReference>
<dbReference type="InterPro" id="IPR014762">
    <property type="entry name" value="DNA_mismatch_repair_CS"/>
</dbReference>
<dbReference type="InterPro" id="IPR014721">
    <property type="entry name" value="Ribsml_uS5_D2-typ_fold_subgr"/>
</dbReference>
<dbReference type="InterPro" id="IPR037198">
    <property type="entry name" value="MutL_C_sf"/>
</dbReference>
<dbReference type="InterPro" id="IPR020568">
    <property type="entry name" value="Ribosomal_Su5_D2-typ_SF"/>
</dbReference>
<proteinExistence type="inferred from homology"/>
<dbReference type="SUPFAM" id="SSF118116">
    <property type="entry name" value="DNA mismatch repair protein MutL"/>
    <property type="match status" value="1"/>
</dbReference>
<accession>A0A0B6X484</accession>
<dbReference type="CDD" id="cd00782">
    <property type="entry name" value="MutL_Trans"/>
    <property type="match status" value="1"/>
</dbReference>
<feature type="region of interest" description="Disordered" evidence="6">
    <location>
        <begin position="416"/>
        <end position="439"/>
    </location>
</feature>
<evidence type="ECO:0000256" key="5">
    <source>
        <dbReference type="HAMAP-Rule" id="MF_00149"/>
    </source>
</evidence>
<dbReference type="InterPro" id="IPR042120">
    <property type="entry name" value="MutL_C_dimsub"/>
</dbReference>
<dbReference type="SMART" id="SM01340">
    <property type="entry name" value="DNA_mis_repair"/>
    <property type="match status" value="1"/>
</dbReference>
<sequence length="664" mass="73491">MGKIKVLPDQLSNQIAAGEVIERPASVAKELVENSIDAGAKRIEIHFEGGGRRLLRVADDGEGMARDDAILAFERHATSKISRLEDLFEIRTLGFRGEALASIAAVSRVELVTKCDDEPHGTRVRIEGGKLRDVEPAAHPRGTTITMRDLFFNVPARRKFLRSEATESFHLTNLITHYALAHPEIEFTLINNGRETLRAAPALDLRERAYQIFGADFIENLLLVEGGERGSAFVRGFVSAPRERRTSRDAQYLFVNGRFVRDKLIARALSEAYRSILPHGTYPAALLFLDVPFDEVDVNVHPAKIEVRFRRPELVAETIREAVRAALHGAGYVPLAVAPGEARIEPAPSRNAPFAQLRQERIAFDRSHQREFARPDRPLNADHKPTAPHGGDIVVGARTDRPLNADRHEAISFEAQARASATTSPAALERHSAPTDKAEKMDATLEIRAERTALPPLASVSPLVREVELGSLSSDIRPLGQLEDSYIIATDAEGLLLIDQHVAHERILFDKYRAREEARPIESQQLLVPEVFDLTPAQAAAFETIADELEAIGFALMRLSGRTVAIRAVPADLPPAEARNLLLEALEAVDVEKRGAARENLRDRLAAALACRAAIKINTPLTMEKMRWLIDQLLTTSSPTTCPHGRPIILRLALRDIEKGFHRT</sequence>
<dbReference type="Gene3D" id="3.30.230.10">
    <property type="match status" value="1"/>
</dbReference>
<name>A0A0B6X484_9BACT</name>
<evidence type="ECO:0000256" key="3">
    <source>
        <dbReference type="ARBA" id="ARBA00022763"/>
    </source>
</evidence>